<gene>
    <name evidence="2" type="ORF">HPULCUR_005344</name>
</gene>
<protein>
    <recommendedName>
        <fullName evidence="4">DNA polymerase delta subunit 4</fullName>
    </recommendedName>
</protein>
<proteinExistence type="predicted"/>
<dbReference type="InterPro" id="IPR007218">
    <property type="entry name" value="DNA_pol_delta_4"/>
</dbReference>
<dbReference type="Pfam" id="PF04081">
    <property type="entry name" value="DNA_pol_delta_4"/>
    <property type="match status" value="1"/>
</dbReference>
<feature type="compositionally biased region" description="Basic residues" evidence="1">
    <location>
        <begin position="13"/>
        <end position="22"/>
    </location>
</feature>
<dbReference type="PANTHER" id="PTHR14303:SF0">
    <property type="entry name" value="DNA POLYMERASE DELTA SUBUNIT 4"/>
    <property type="match status" value="1"/>
</dbReference>
<reference evidence="2 3" key="1">
    <citation type="submission" date="2024-04" db="EMBL/GenBank/DDBJ databases">
        <title>genome sequences of Mucor flavus KT1a and Helicostylum pulchrum KT1b strains isolation_sourced from the surface of a dry-aged beef.</title>
        <authorList>
            <person name="Toyotome T."/>
            <person name="Hosono M."/>
            <person name="Torimaru M."/>
            <person name="Fukuda K."/>
            <person name="Mikami N."/>
        </authorList>
    </citation>
    <scope>NUCLEOTIDE SEQUENCE [LARGE SCALE GENOMIC DNA]</scope>
    <source>
        <strain evidence="2 3">KT1b</strain>
    </source>
</reference>
<dbReference type="Proteomes" id="UP001476247">
    <property type="component" value="Unassembled WGS sequence"/>
</dbReference>
<feature type="region of interest" description="Disordered" evidence="1">
    <location>
        <begin position="1"/>
        <end position="23"/>
    </location>
</feature>
<sequence>MAPKNQAKLTIPKSRRHKKQGFKNKSVENECILKIGGNGQDEVQRVKTEKIEIHPERLLGETDKMLRAFDLNYKYGPCVGMKRIDRWERAKNLGLNPPESVKDSLVGYKASMYQESLFSQIRCI</sequence>
<evidence type="ECO:0008006" key="4">
    <source>
        <dbReference type="Google" id="ProtNLM"/>
    </source>
</evidence>
<name>A0ABP9XZN5_9FUNG</name>
<evidence type="ECO:0000256" key="1">
    <source>
        <dbReference type="SAM" id="MobiDB-lite"/>
    </source>
</evidence>
<accession>A0ABP9XZN5</accession>
<evidence type="ECO:0000313" key="3">
    <source>
        <dbReference type="Proteomes" id="UP001476247"/>
    </source>
</evidence>
<organism evidence="2 3">
    <name type="scientific">Helicostylum pulchrum</name>
    <dbReference type="NCBI Taxonomy" id="562976"/>
    <lineage>
        <taxon>Eukaryota</taxon>
        <taxon>Fungi</taxon>
        <taxon>Fungi incertae sedis</taxon>
        <taxon>Mucoromycota</taxon>
        <taxon>Mucoromycotina</taxon>
        <taxon>Mucoromycetes</taxon>
        <taxon>Mucorales</taxon>
        <taxon>Mucorineae</taxon>
        <taxon>Mucoraceae</taxon>
        <taxon>Helicostylum</taxon>
    </lineage>
</organism>
<evidence type="ECO:0000313" key="2">
    <source>
        <dbReference type="EMBL" id="GAA5799923.1"/>
    </source>
</evidence>
<comment type="caution">
    <text evidence="2">The sequence shown here is derived from an EMBL/GenBank/DDBJ whole genome shotgun (WGS) entry which is preliminary data.</text>
</comment>
<dbReference type="EMBL" id="BAABUJ010000014">
    <property type="protein sequence ID" value="GAA5799923.1"/>
    <property type="molecule type" value="Genomic_DNA"/>
</dbReference>
<dbReference type="PANTHER" id="PTHR14303">
    <property type="entry name" value="DNA POLYMERASE DELTA SUBUNIT 4"/>
    <property type="match status" value="1"/>
</dbReference>
<keyword evidence="3" id="KW-1185">Reference proteome</keyword>